<dbReference type="Gene3D" id="3.90.950.20">
    <property type="entry name" value="CinA-like"/>
    <property type="match status" value="1"/>
</dbReference>
<keyword evidence="3" id="KW-1185">Reference proteome</keyword>
<dbReference type="InterPro" id="IPR008136">
    <property type="entry name" value="CinA_C"/>
</dbReference>
<sequence length="171" mass="17481">MGEDATDPALHQLASRVGEVLLARELLLVTAESCTGGWLAKTCTDLAGSSRWFDCGLVTYSNSAKQRLLGVPDQALATAGAVSQVTAEAMAEGARGGDGRRVSVAITGVAGPGGGSAEKPVGLVWFAWAAPGRAVAAESVVFAGDREAVRRQSVAFALGGLLRRLDVDVDA</sequence>
<dbReference type="Proteomes" id="UP001556637">
    <property type="component" value="Unassembled WGS sequence"/>
</dbReference>
<evidence type="ECO:0000313" key="2">
    <source>
        <dbReference type="EMBL" id="MEX0430653.1"/>
    </source>
</evidence>
<protein>
    <submittedName>
        <fullName evidence="2">Nicotinamide-nucleotide amidohydrolase family protein</fullName>
    </submittedName>
</protein>
<dbReference type="NCBIfam" id="TIGR00199">
    <property type="entry name" value="PncC_domain"/>
    <property type="match status" value="1"/>
</dbReference>
<dbReference type="RefSeq" id="WP_367983441.1">
    <property type="nucleotide sequence ID" value="NZ_JBAKFF010000001.1"/>
</dbReference>
<name>A0ABV3T8U4_9GAMM</name>
<gene>
    <name evidence="2" type="ORF">V6X30_04450</name>
</gene>
<organism evidence="2 3">
    <name type="scientific">Spiribacter insolitus</name>
    <dbReference type="NCBI Taxonomy" id="3122417"/>
    <lineage>
        <taxon>Bacteria</taxon>
        <taxon>Pseudomonadati</taxon>
        <taxon>Pseudomonadota</taxon>
        <taxon>Gammaproteobacteria</taxon>
        <taxon>Chromatiales</taxon>
        <taxon>Ectothiorhodospiraceae</taxon>
        <taxon>Spiribacter</taxon>
    </lineage>
</organism>
<dbReference type="Pfam" id="PF02464">
    <property type="entry name" value="CinA"/>
    <property type="match status" value="1"/>
</dbReference>
<dbReference type="SUPFAM" id="SSF142433">
    <property type="entry name" value="CinA-like"/>
    <property type="match status" value="1"/>
</dbReference>
<dbReference type="InterPro" id="IPR036653">
    <property type="entry name" value="CinA-like_C"/>
</dbReference>
<evidence type="ECO:0000259" key="1">
    <source>
        <dbReference type="Pfam" id="PF02464"/>
    </source>
</evidence>
<comment type="caution">
    <text evidence="2">The sequence shown here is derived from an EMBL/GenBank/DDBJ whole genome shotgun (WGS) entry which is preliminary data.</text>
</comment>
<feature type="domain" description="CinA C-terminal" evidence="1">
    <location>
        <begin position="11"/>
        <end position="164"/>
    </location>
</feature>
<accession>A0ABV3T8U4</accession>
<reference evidence="2 3" key="1">
    <citation type="submission" date="2024-02" db="EMBL/GenBank/DDBJ databases">
        <title>New especies of Spiribacter isolated from saline water.</title>
        <authorList>
            <person name="Leon M.J."/>
            <person name="De La Haba R."/>
            <person name="Sanchez-Porro C."/>
            <person name="Ventosa A."/>
        </authorList>
    </citation>
    <scope>NUCLEOTIDE SEQUENCE [LARGE SCALE GENOMIC DNA]</scope>
    <source>
        <strain evidence="3">ag22IC4-189</strain>
    </source>
</reference>
<dbReference type="EMBL" id="JBAKFF010000001">
    <property type="protein sequence ID" value="MEX0430653.1"/>
    <property type="molecule type" value="Genomic_DNA"/>
</dbReference>
<evidence type="ECO:0000313" key="3">
    <source>
        <dbReference type="Proteomes" id="UP001556637"/>
    </source>
</evidence>
<proteinExistence type="predicted"/>